<name>A0A0A9AGN2_ARUDO</name>
<feature type="transmembrane region" description="Helical" evidence="1">
    <location>
        <begin position="6"/>
        <end position="26"/>
    </location>
</feature>
<accession>A0A0A9AGN2</accession>
<keyword evidence="1" id="KW-1133">Transmembrane helix</keyword>
<reference evidence="2" key="1">
    <citation type="submission" date="2014-09" db="EMBL/GenBank/DDBJ databases">
        <authorList>
            <person name="Magalhaes I.L.F."/>
            <person name="Oliveira U."/>
            <person name="Santos F.R."/>
            <person name="Vidigal T.H.D.A."/>
            <person name="Brescovit A.D."/>
            <person name="Santos A.J."/>
        </authorList>
    </citation>
    <scope>NUCLEOTIDE SEQUENCE</scope>
    <source>
        <tissue evidence="2">Shoot tissue taken approximately 20 cm above the soil surface</tissue>
    </source>
</reference>
<evidence type="ECO:0000313" key="2">
    <source>
        <dbReference type="EMBL" id="JAD49018.1"/>
    </source>
</evidence>
<reference evidence="2" key="2">
    <citation type="journal article" date="2015" name="Data Brief">
        <title>Shoot transcriptome of the giant reed, Arundo donax.</title>
        <authorList>
            <person name="Barrero R.A."/>
            <person name="Guerrero F.D."/>
            <person name="Moolhuijzen P."/>
            <person name="Goolsby J.A."/>
            <person name="Tidwell J."/>
            <person name="Bellgard S.E."/>
            <person name="Bellgard M.I."/>
        </authorList>
    </citation>
    <scope>NUCLEOTIDE SEQUENCE</scope>
    <source>
        <tissue evidence="2">Shoot tissue taken approximately 20 cm above the soil surface</tissue>
    </source>
</reference>
<keyword evidence="1" id="KW-0812">Transmembrane</keyword>
<sequence>MNAVLPSITAICQLFFLIASNYKYFYFARPFLTKEGKHHVKKLGRKFLIFLVLIIFLVLFRMHAHHCKLLF</sequence>
<proteinExistence type="predicted"/>
<feature type="transmembrane region" description="Helical" evidence="1">
    <location>
        <begin position="47"/>
        <end position="64"/>
    </location>
</feature>
<dbReference type="AlphaFoldDB" id="A0A0A9AGN2"/>
<organism evidence="2">
    <name type="scientific">Arundo donax</name>
    <name type="common">Giant reed</name>
    <name type="synonym">Donax arundinaceus</name>
    <dbReference type="NCBI Taxonomy" id="35708"/>
    <lineage>
        <taxon>Eukaryota</taxon>
        <taxon>Viridiplantae</taxon>
        <taxon>Streptophyta</taxon>
        <taxon>Embryophyta</taxon>
        <taxon>Tracheophyta</taxon>
        <taxon>Spermatophyta</taxon>
        <taxon>Magnoliopsida</taxon>
        <taxon>Liliopsida</taxon>
        <taxon>Poales</taxon>
        <taxon>Poaceae</taxon>
        <taxon>PACMAD clade</taxon>
        <taxon>Arundinoideae</taxon>
        <taxon>Arundineae</taxon>
        <taxon>Arundo</taxon>
    </lineage>
</organism>
<protein>
    <submittedName>
        <fullName evidence="2">Uncharacterized protein</fullName>
    </submittedName>
</protein>
<keyword evidence="1" id="KW-0472">Membrane</keyword>
<dbReference type="EMBL" id="GBRH01248877">
    <property type="protein sequence ID" value="JAD49018.1"/>
    <property type="molecule type" value="Transcribed_RNA"/>
</dbReference>
<evidence type="ECO:0000256" key="1">
    <source>
        <dbReference type="SAM" id="Phobius"/>
    </source>
</evidence>